<dbReference type="GO" id="GO:0035556">
    <property type="term" value="P:intracellular signal transduction"/>
    <property type="evidence" value="ECO:0007669"/>
    <property type="project" value="TreeGrafter"/>
</dbReference>
<dbReference type="InterPro" id="IPR008271">
    <property type="entry name" value="Ser/Thr_kinase_AS"/>
</dbReference>
<sequence>RRIWAELVGVVGWMHQRGVVHRDLKLENILLTTNPLLPPAPAPAPASAVAPLVKLTDFGLARAIDPRDPWLTTRCGSESYAAPELLAAGTYGGTYDGRETDAWALGVVLFAL</sequence>
<keyword evidence="6" id="KW-0067">ATP-binding</keyword>
<keyword evidence="3" id="KW-0808">Transferase</keyword>
<dbReference type="PROSITE" id="PS00108">
    <property type="entry name" value="PROTEIN_KINASE_ST"/>
    <property type="match status" value="1"/>
</dbReference>
<keyword evidence="2" id="KW-0723">Serine/threonine-protein kinase</keyword>
<dbReference type="AlphaFoldDB" id="W4KHG2"/>
<name>W4KHG2_HETIT</name>
<organism evidence="8 9">
    <name type="scientific">Heterobasidion irregulare (strain TC 32-1)</name>
    <dbReference type="NCBI Taxonomy" id="747525"/>
    <lineage>
        <taxon>Eukaryota</taxon>
        <taxon>Fungi</taxon>
        <taxon>Dikarya</taxon>
        <taxon>Basidiomycota</taxon>
        <taxon>Agaricomycotina</taxon>
        <taxon>Agaricomycetes</taxon>
        <taxon>Russulales</taxon>
        <taxon>Bondarzewiaceae</taxon>
        <taxon>Heterobasidion</taxon>
        <taxon>Heterobasidion annosum species complex</taxon>
    </lineage>
</organism>
<dbReference type="PROSITE" id="PS50011">
    <property type="entry name" value="PROTEIN_KINASE_DOM"/>
    <property type="match status" value="1"/>
</dbReference>
<reference evidence="8 9" key="1">
    <citation type="journal article" date="2012" name="New Phytol.">
        <title>Insight into trade-off between wood decay and parasitism from the genome of a fungal forest pathogen.</title>
        <authorList>
            <person name="Olson A."/>
            <person name="Aerts A."/>
            <person name="Asiegbu F."/>
            <person name="Belbahri L."/>
            <person name="Bouzid O."/>
            <person name="Broberg A."/>
            <person name="Canback B."/>
            <person name="Coutinho P.M."/>
            <person name="Cullen D."/>
            <person name="Dalman K."/>
            <person name="Deflorio G."/>
            <person name="van Diepen L.T."/>
            <person name="Dunand C."/>
            <person name="Duplessis S."/>
            <person name="Durling M."/>
            <person name="Gonthier P."/>
            <person name="Grimwood J."/>
            <person name="Fossdal C.G."/>
            <person name="Hansson D."/>
            <person name="Henrissat B."/>
            <person name="Hietala A."/>
            <person name="Himmelstrand K."/>
            <person name="Hoffmeister D."/>
            <person name="Hogberg N."/>
            <person name="James T.Y."/>
            <person name="Karlsson M."/>
            <person name="Kohler A."/>
            <person name="Kues U."/>
            <person name="Lee Y.H."/>
            <person name="Lin Y.C."/>
            <person name="Lind M."/>
            <person name="Lindquist E."/>
            <person name="Lombard V."/>
            <person name="Lucas S."/>
            <person name="Lunden K."/>
            <person name="Morin E."/>
            <person name="Murat C."/>
            <person name="Park J."/>
            <person name="Raffaello T."/>
            <person name="Rouze P."/>
            <person name="Salamov A."/>
            <person name="Schmutz J."/>
            <person name="Solheim H."/>
            <person name="Stahlberg J."/>
            <person name="Velez H."/>
            <person name="de Vries R.P."/>
            <person name="Wiebenga A."/>
            <person name="Woodward S."/>
            <person name="Yakovlev I."/>
            <person name="Garbelotto M."/>
            <person name="Martin F."/>
            <person name="Grigoriev I.V."/>
            <person name="Stenlid J."/>
        </authorList>
    </citation>
    <scope>NUCLEOTIDE SEQUENCE [LARGE SCALE GENOMIC DNA]</scope>
    <source>
        <strain evidence="8 9">TC 32-1</strain>
    </source>
</reference>
<evidence type="ECO:0000313" key="9">
    <source>
        <dbReference type="Proteomes" id="UP000030671"/>
    </source>
</evidence>
<keyword evidence="5" id="KW-0418">Kinase</keyword>
<dbReference type="EMBL" id="KI925455">
    <property type="protein sequence ID" value="ETW85159.1"/>
    <property type="molecule type" value="Genomic_DNA"/>
</dbReference>
<dbReference type="Gene3D" id="1.10.510.10">
    <property type="entry name" value="Transferase(Phosphotransferase) domain 1"/>
    <property type="match status" value="1"/>
</dbReference>
<dbReference type="STRING" id="747525.W4KHG2"/>
<dbReference type="InterPro" id="IPR011009">
    <property type="entry name" value="Kinase-like_dom_sf"/>
</dbReference>
<evidence type="ECO:0000256" key="5">
    <source>
        <dbReference type="ARBA" id="ARBA00022777"/>
    </source>
</evidence>
<dbReference type="GeneID" id="20669034"/>
<dbReference type="GO" id="GO:0005524">
    <property type="term" value="F:ATP binding"/>
    <property type="evidence" value="ECO:0007669"/>
    <property type="project" value="UniProtKB-KW"/>
</dbReference>
<feature type="non-terminal residue" evidence="8">
    <location>
        <position position="1"/>
    </location>
</feature>
<dbReference type="PANTHER" id="PTHR24346:SF82">
    <property type="entry name" value="KP78A-RELATED"/>
    <property type="match status" value="1"/>
</dbReference>
<accession>W4KHG2</accession>
<proteinExistence type="inferred from homology"/>
<keyword evidence="4" id="KW-0547">Nucleotide-binding</keyword>
<evidence type="ECO:0000256" key="3">
    <source>
        <dbReference type="ARBA" id="ARBA00022679"/>
    </source>
</evidence>
<dbReference type="OrthoDB" id="289250at2759"/>
<dbReference type="RefSeq" id="XP_009542038.1">
    <property type="nucleotide sequence ID" value="XM_009543743.1"/>
</dbReference>
<comment type="similarity">
    <text evidence="1">Belongs to the protein kinase superfamily. CAMK Ser/Thr protein kinase family. NIM1 subfamily.</text>
</comment>
<gene>
    <name evidence="8" type="ORF">HETIRDRAFT_244249</name>
</gene>
<feature type="domain" description="Protein kinase" evidence="7">
    <location>
        <begin position="1"/>
        <end position="112"/>
    </location>
</feature>
<evidence type="ECO:0000256" key="1">
    <source>
        <dbReference type="ARBA" id="ARBA00010791"/>
    </source>
</evidence>
<evidence type="ECO:0000256" key="4">
    <source>
        <dbReference type="ARBA" id="ARBA00022741"/>
    </source>
</evidence>
<dbReference type="SUPFAM" id="SSF56112">
    <property type="entry name" value="Protein kinase-like (PK-like)"/>
    <property type="match status" value="1"/>
</dbReference>
<dbReference type="InParanoid" id="W4KHG2"/>
<dbReference type="GO" id="GO:0004674">
    <property type="term" value="F:protein serine/threonine kinase activity"/>
    <property type="evidence" value="ECO:0007669"/>
    <property type="project" value="UniProtKB-KW"/>
</dbReference>
<evidence type="ECO:0000256" key="2">
    <source>
        <dbReference type="ARBA" id="ARBA00022527"/>
    </source>
</evidence>
<dbReference type="PANTHER" id="PTHR24346">
    <property type="entry name" value="MAP/MICROTUBULE AFFINITY-REGULATING KINASE"/>
    <property type="match status" value="1"/>
</dbReference>
<protein>
    <recommendedName>
        <fullName evidence="7">Protein kinase domain-containing protein</fullName>
    </recommendedName>
</protein>
<keyword evidence="9" id="KW-1185">Reference proteome</keyword>
<dbReference type="InterPro" id="IPR000719">
    <property type="entry name" value="Prot_kinase_dom"/>
</dbReference>
<dbReference type="Proteomes" id="UP000030671">
    <property type="component" value="Unassembled WGS sequence"/>
</dbReference>
<feature type="non-terminal residue" evidence="8">
    <location>
        <position position="112"/>
    </location>
</feature>
<evidence type="ECO:0000259" key="7">
    <source>
        <dbReference type="PROSITE" id="PS50011"/>
    </source>
</evidence>
<evidence type="ECO:0000313" key="8">
    <source>
        <dbReference type="EMBL" id="ETW85159.1"/>
    </source>
</evidence>
<dbReference type="eggNOG" id="KOG0586">
    <property type="taxonomic scope" value="Eukaryota"/>
</dbReference>
<evidence type="ECO:0000256" key="6">
    <source>
        <dbReference type="ARBA" id="ARBA00022840"/>
    </source>
</evidence>
<dbReference type="Pfam" id="PF00069">
    <property type="entry name" value="Pkinase"/>
    <property type="match status" value="1"/>
</dbReference>
<dbReference type="HOGENOM" id="CLU_2298477_0_0_1"/>
<dbReference type="GO" id="GO:0005737">
    <property type="term" value="C:cytoplasm"/>
    <property type="evidence" value="ECO:0007669"/>
    <property type="project" value="TreeGrafter"/>
</dbReference>
<dbReference type="KEGG" id="hir:HETIRDRAFT_244249"/>